<sequence length="107" mass="12415">MGILMEIGIQLEMRVSSKLLLHMFITLKILGDFKDYCKIMVGDLSSLVHAYLTFRVLEVIDKSTVKDHLRSICCANELMVPSWFIEVISMLVLKRTTFHYCCWRANV</sequence>
<evidence type="ECO:0000313" key="2">
    <source>
        <dbReference type="Proteomes" id="UP000823775"/>
    </source>
</evidence>
<evidence type="ECO:0000313" key="1">
    <source>
        <dbReference type="EMBL" id="MCD9644159.1"/>
    </source>
</evidence>
<gene>
    <name evidence="1" type="ORF">HAX54_032176</name>
</gene>
<name>A0ABS8VBC4_DATST</name>
<protein>
    <submittedName>
        <fullName evidence="1">Uncharacterized protein</fullName>
    </submittedName>
</protein>
<comment type="caution">
    <text evidence="1">The sequence shown here is derived from an EMBL/GenBank/DDBJ whole genome shotgun (WGS) entry which is preliminary data.</text>
</comment>
<accession>A0ABS8VBC4</accession>
<dbReference type="Proteomes" id="UP000823775">
    <property type="component" value="Unassembled WGS sequence"/>
</dbReference>
<reference evidence="1 2" key="1">
    <citation type="journal article" date="2021" name="BMC Genomics">
        <title>Datura genome reveals duplications of psychoactive alkaloid biosynthetic genes and high mutation rate following tissue culture.</title>
        <authorList>
            <person name="Rajewski A."/>
            <person name="Carter-House D."/>
            <person name="Stajich J."/>
            <person name="Litt A."/>
        </authorList>
    </citation>
    <scope>NUCLEOTIDE SEQUENCE [LARGE SCALE GENOMIC DNA]</scope>
    <source>
        <strain evidence="1">AR-01</strain>
    </source>
</reference>
<keyword evidence="2" id="KW-1185">Reference proteome</keyword>
<proteinExistence type="predicted"/>
<dbReference type="EMBL" id="JACEIK010004094">
    <property type="protein sequence ID" value="MCD9644159.1"/>
    <property type="molecule type" value="Genomic_DNA"/>
</dbReference>
<organism evidence="1 2">
    <name type="scientific">Datura stramonium</name>
    <name type="common">Jimsonweed</name>
    <name type="synonym">Common thornapple</name>
    <dbReference type="NCBI Taxonomy" id="4076"/>
    <lineage>
        <taxon>Eukaryota</taxon>
        <taxon>Viridiplantae</taxon>
        <taxon>Streptophyta</taxon>
        <taxon>Embryophyta</taxon>
        <taxon>Tracheophyta</taxon>
        <taxon>Spermatophyta</taxon>
        <taxon>Magnoliopsida</taxon>
        <taxon>eudicotyledons</taxon>
        <taxon>Gunneridae</taxon>
        <taxon>Pentapetalae</taxon>
        <taxon>asterids</taxon>
        <taxon>lamiids</taxon>
        <taxon>Solanales</taxon>
        <taxon>Solanaceae</taxon>
        <taxon>Solanoideae</taxon>
        <taxon>Datureae</taxon>
        <taxon>Datura</taxon>
    </lineage>
</organism>